<feature type="region of interest" description="Disordered" evidence="15">
    <location>
        <begin position="944"/>
        <end position="1058"/>
    </location>
</feature>
<evidence type="ECO:0000256" key="4">
    <source>
        <dbReference type="ARBA" id="ARBA00017829"/>
    </source>
</evidence>
<feature type="compositionally biased region" description="Polar residues" evidence="15">
    <location>
        <begin position="1029"/>
        <end position="1038"/>
    </location>
</feature>
<dbReference type="SUPFAM" id="SSF48403">
    <property type="entry name" value="Ankyrin repeat"/>
    <property type="match status" value="1"/>
</dbReference>
<dbReference type="GO" id="GO:0031297">
    <property type="term" value="P:replication fork processing"/>
    <property type="evidence" value="ECO:0007669"/>
    <property type="project" value="TreeGrafter"/>
</dbReference>
<evidence type="ECO:0000256" key="15">
    <source>
        <dbReference type="SAM" id="MobiDB-lite"/>
    </source>
</evidence>
<evidence type="ECO:0000256" key="11">
    <source>
        <dbReference type="ARBA" id="ARBA00023043"/>
    </source>
</evidence>
<dbReference type="Gene3D" id="1.25.40.10">
    <property type="entry name" value="Tetratricopeptide repeat domain"/>
    <property type="match status" value="2"/>
</dbReference>
<evidence type="ECO:0000256" key="2">
    <source>
        <dbReference type="ARBA" id="ARBA00004286"/>
    </source>
</evidence>
<keyword evidence="7" id="KW-0677">Repeat</keyword>
<keyword evidence="10" id="KW-0156">Chromatin regulator</keyword>
<dbReference type="PROSITE" id="PS50088">
    <property type="entry name" value="ANK_REPEAT"/>
    <property type="match status" value="3"/>
</dbReference>
<comment type="similarity">
    <text evidence="3">Belongs to the Tonsoku family.</text>
</comment>
<dbReference type="InterPro" id="IPR036770">
    <property type="entry name" value="Ankyrin_rpt-contain_sf"/>
</dbReference>
<feature type="coiled-coil region" evidence="14">
    <location>
        <begin position="31"/>
        <end position="61"/>
    </location>
</feature>
<keyword evidence="5" id="KW-0158">Chromosome</keyword>
<comment type="subcellular location">
    <subcellularLocation>
        <location evidence="2">Chromosome</location>
    </subcellularLocation>
    <subcellularLocation>
        <location evidence="1">Nucleus</location>
    </subcellularLocation>
</comment>
<evidence type="ECO:0000256" key="1">
    <source>
        <dbReference type="ARBA" id="ARBA00004123"/>
    </source>
</evidence>
<dbReference type="InterPro" id="IPR032675">
    <property type="entry name" value="LRR_dom_sf"/>
</dbReference>
<accession>A0A182JH60</accession>
<feature type="compositionally biased region" description="Low complexity" evidence="15">
    <location>
        <begin position="736"/>
        <end position="745"/>
    </location>
</feature>
<keyword evidence="14" id="KW-0175">Coiled coil</keyword>
<keyword evidence="11" id="KW-0040">ANK repeat</keyword>
<evidence type="ECO:0000256" key="8">
    <source>
        <dbReference type="ARBA" id="ARBA00022763"/>
    </source>
</evidence>
<dbReference type="PANTHER" id="PTHR46358:SF1">
    <property type="entry name" value="TONSOKU-LIKE PROTEIN"/>
    <property type="match status" value="1"/>
</dbReference>
<feature type="compositionally biased region" description="Low complexity" evidence="15">
    <location>
        <begin position="754"/>
        <end position="767"/>
    </location>
</feature>
<dbReference type="STRING" id="41427.A0A182JH60"/>
<feature type="compositionally biased region" description="Polar residues" evidence="15">
    <location>
        <begin position="993"/>
        <end position="1009"/>
    </location>
</feature>
<dbReference type="EnsemblMetazoa" id="AATE018006-RA">
    <property type="protein sequence ID" value="AATE018006-PA.1"/>
    <property type="gene ID" value="AATE018006"/>
</dbReference>
<dbReference type="PROSITE" id="PS50297">
    <property type="entry name" value="ANK_REP_REGION"/>
    <property type="match status" value="3"/>
</dbReference>
<dbReference type="SMART" id="SM00028">
    <property type="entry name" value="TPR"/>
    <property type="match status" value="6"/>
</dbReference>
<evidence type="ECO:0000256" key="14">
    <source>
        <dbReference type="SAM" id="Coils"/>
    </source>
</evidence>
<protein>
    <recommendedName>
        <fullName evidence="4">Tonsoku-like protein</fullName>
    </recommendedName>
</protein>
<evidence type="ECO:0000256" key="13">
    <source>
        <dbReference type="ARBA" id="ARBA00023242"/>
    </source>
</evidence>
<dbReference type="InterPro" id="IPR052311">
    <property type="entry name" value="MMS22L-TONSL_complex_comp"/>
</dbReference>
<evidence type="ECO:0000256" key="6">
    <source>
        <dbReference type="ARBA" id="ARBA00022614"/>
    </source>
</evidence>
<keyword evidence="8" id="KW-0227">DNA damage</keyword>
<organism evidence="16">
    <name type="scientific">Anopheles atroparvus</name>
    <name type="common">European mosquito</name>
    <dbReference type="NCBI Taxonomy" id="41427"/>
    <lineage>
        <taxon>Eukaryota</taxon>
        <taxon>Metazoa</taxon>
        <taxon>Ecdysozoa</taxon>
        <taxon>Arthropoda</taxon>
        <taxon>Hexapoda</taxon>
        <taxon>Insecta</taxon>
        <taxon>Pterygota</taxon>
        <taxon>Neoptera</taxon>
        <taxon>Endopterygota</taxon>
        <taxon>Diptera</taxon>
        <taxon>Nematocera</taxon>
        <taxon>Culicoidea</taxon>
        <taxon>Culicidae</taxon>
        <taxon>Anophelinae</taxon>
        <taxon>Anopheles</taxon>
    </lineage>
</organism>
<evidence type="ECO:0000256" key="3">
    <source>
        <dbReference type="ARBA" id="ARBA00010999"/>
    </source>
</evidence>
<dbReference type="SMART" id="SM00248">
    <property type="entry name" value="ANK"/>
    <property type="match status" value="3"/>
</dbReference>
<reference evidence="16" key="1">
    <citation type="submission" date="2022-08" db="UniProtKB">
        <authorList>
            <consortium name="EnsemblMetazoa"/>
        </authorList>
    </citation>
    <scope>IDENTIFICATION</scope>
    <source>
        <strain evidence="16">EBRO</strain>
    </source>
</reference>
<dbReference type="InterPro" id="IPR001611">
    <property type="entry name" value="Leu-rich_rpt"/>
</dbReference>
<proteinExistence type="inferred from homology"/>
<evidence type="ECO:0000313" key="16">
    <source>
        <dbReference type="EnsemblMetazoa" id="AATE018006-PA.1"/>
    </source>
</evidence>
<feature type="region of interest" description="Disordered" evidence="15">
    <location>
        <begin position="728"/>
        <end position="831"/>
    </location>
</feature>
<dbReference type="InterPro" id="IPR002110">
    <property type="entry name" value="Ankyrin_rpt"/>
</dbReference>
<dbReference type="SUPFAM" id="SSF52047">
    <property type="entry name" value="RNI-like"/>
    <property type="match status" value="1"/>
</dbReference>
<dbReference type="GO" id="GO:0000724">
    <property type="term" value="P:double-strand break repair via homologous recombination"/>
    <property type="evidence" value="ECO:0007669"/>
    <property type="project" value="TreeGrafter"/>
</dbReference>
<feature type="compositionally biased region" description="Low complexity" evidence="15">
    <location>
        <begin position="805"/>
        <end position="817"/>
    </location>
</feature>
<sequence>MAHDERKLMKKKTKYAYEDNYLSLAETCQRLGELYKDREEYQRALNEYKLAAKAYQKLNRNMDRGLAYRMIGEMHLMMGQFKEALLNVQAHMRAARKEANQLEIQRASVTLGRVYLHRAESYLLEKKPSEAEADLIEAEKAFQMGLALCDELQRTVRKTELIEMQAGTYLNLGVTADRRGQTDTAQEHMERAIRLAREADSFELLHTCYNTMALSCSQWERTDGTEHRGKTLRLLNHGLEVASRLSNRASKMCQTLLLKAEFFLQMGDFQSARQTLKRAYHLKTPISGDAKQIALQLKVLVALCRTEDELITLEATNFARRKALYERMGDGACKLRNFAKAIDYYRRMLECAEALGEADRQLLPCYVSLYQTYTDNQQYELALEYLWKEYEIIANEPKEAYHTLLQIAKLYERQNKSFFDIDEIYRRARAEAKKLHSIELERIAVQRAVKLLRANCMDLMADNLEQEATTSGMDLSIALPDSEELPETDEPSGIAEEEEEEPDGGEEQNTPNVGDDVDLAIDLSDNSDVEGEANLGGGIGGGQKINTTLIDGSNTSSTSAQTRTRKRGMTFAVRRNNKGETQLHQAAIAGNAVLVERLIEQGHPVNVRDHAGWLPLHEACIHGHPEIVSTLLDRGAHLNDKGGTSCDGITPLYDACCNGRLDVIEVLLDRGANATQRTDFGDTTLNVLDTWYAKRRARLAPDEIAHYERVRERLVTKFNAAAVQISPSAAERPATKKAASSSADKTSIRRHASSSDSDSPSVSSSTDNNVPASKRKSLRWSGTGSSGYGSIGTGVSSRHRNTAPGNDSESSSDSDGSQNGGSADGRHNPAGISEYRSTMKALRKNRITDQDRRYSLSLSGQKKRLAHMTTDEVDADDWLIEDMQQSAKKTRVSLPDLPRMPSSSLERKKSSSSFKILASPEAFARDEASGTYTDSTDRLSALLDADDNEPFDGGLPDDPPDGNTGGTSAFNVLMKNSAKSFRRIQGRRGSADSRVTLTRRQSSGAQSSLLDVGFQRVASPSFDEKENLTPPSEVQNKTPVKVTPSAAPSPLKTPTVAPPPKQSFRVVLDDGKTLNLCFEDRSLFSTRTIGWLQNEVAKQYIIHHGKRPSVKIRQSESTMGLCSFSDTELLNVLALNCSQDQRVDITVYGHVRGYEHVSFEQFYDDYCQNHNIANDNDLRKRLVKMEQSGTIVLEPDFAQTVPSIPRPAADTLAIVFMVVFFQQDWLNHLDLSLNGITDKDMEALARYLPACRSLRVLRLALNLLTSRSVEMLCYGVNDSRNEAPSSGEPMTVGGLRGSLLEELDLSRNPLEDVAVAPLTVLCNGLPNLRILRLRSTDVTTINEDNLSGFDIARLETFDVSENQLTDQSVQFLLNQLTTGRVLEGNFHSLAALCDDFKLILWQTLSNNGFEGLRVLNLANCRLSDDEMESTLLPAIGRNCAKLTHLDLSLNVALSKRTFVAVLRQCNSAVYRLEQVHFRHDVQLLAELETVSPPELLQMIEHNPSTHYPQHIHAMLPVGGHTAAHHEALLALMNTFWRNLWPSRTSNITRHEDGTHITLGVAH</sequence>
<dbReference type="Pfam" id="PF13516">
    <property type="entry name" value="LRR_6"/>
    <property type="match status" value="1"/>
</dbReference>
<dbReference type="SUPFAM" id="SSF48452">
    <property type="entry name" value="TPR-like"/>
    <property type="match status" value="2"/>
</dbReference>
<dbReference type="PROSITE" id="PS50005">
    <property type="entry name" value="TPR"/>
    <property type="match status" value="1"/>
</dbReference>
<dbReference type="VEuPathDB" id="VectorBase:AATE018006"/>
<evidence type="ECO:0000256" key="7">
    <source>
        <dbReference type="ARBA" id="ARBA00022737"/>
    </source>
</evidence>
<keyword evidence="13" id="KW-0539">Nucleus</keyword>
<keyword evidence="12" id="KW-0234">DNA repair</keyword>
<dbReference type="GO" id="GO:0043596">
    <property type="term" value="C:nuclear replication fork"/>
    <property type="evidence" value="ECO:0007669"/>
    <property type="project" value="TreeGrafter"/>
</dbReference>
<feature type="region of interest" description="Disordered" evidence="15">
    <location>
        <begin position="481"/>
        <end position="517"/>
    </location>
</feature>
<dbReference type="InterPro" id="IPR019734">
    <property type="entry name" value="TPR_rpt"/>
</dbReference>
<feature type="region of interest" description="Disordered" evidence="15">
    <location>
        <begin position="889"/>
        <end position="911"/>
    </location>
</feature>
<dbReference type="Gene3D" id="1.25.40.20">
    <property type="entry name" value="Ankyrin repeat-containing domain"/>
    <property type="match status" value="1"/>
</dbReference>
<name>A0A182JH60_ANOAO</name>
<evidence type="ECO:0000256" key="9">
    <source>
        <dbReference type="ARBA" id="ARBA00022803"/>
    </source>
</evidence>
<keyword evidence="6" id="KW-0433">Leucine-rich repeat</keyword>
<dbReference type="PANTHER" id="PTHR46358">
    <property type="entry name" value="TONSOKU-LIKE PROTEIN"/>
    <property type="match status" value="1"/>
</dbReference>
<evidence type="ECO:0000256" key="10">
    <source>
        <dbReference type="ARBA" id="ARBA00022853"/>
    </source>
</evidence>
<feature type="compositionally biased region" description="Acidic residues" evidence="15">
    <location>
        <begin position="481"/>
        <end position="506"/>
    </location>
</feature>
<dbReference type="Pfam" id="PF12796">
    <property type="entry name" value="Ank_2"/>
    <property type="match status" value="1"/>
</dbReference>
<dbReference type="InterPro" id="IPR011990">
    <property type="entry name" value="TPR-like_helical_dom_sf"/>
</dbReference>
<dbReference type="GO" id="GO:0006325">
    <property type="term" value="P:chromatin organization"/>
    <property type="evidence" value="ECO:0007669"/>
    <property type="project" value="UniProtKB-KW"/>
</dbReference>
<evidence type="ECO:0000256" key="5">
    <source>
        <dbReference type="ARBA" id="ARBA00022454"/>
    </source>
</evidence>
<keyword evidence="9" id="KW-0802">TPR repeat</keyword>
<dbReference type="Gene3D" id="3.80.10.10">
    <property type="entry name" value="Ribonuclease Inhibitor"/>
    <property type="match status" value="1"/>
</dbReference>
<evidence type="ECO:0000256" key="12">
    <source>
        <dbReference type="ARBA" id="ARBA00023204"/>
    </source>
</evidence>